<reference evidence="5 6" key="1">
    <citation type="submission" date="2024-01" db="EMBL/GenBank/DDBJ databases">
        <title>Genome assemblies of Stephania.</title>
        <authorList>
            <person name="Yang L."/>
        </authorList>
    </citation>
    <scope>NUCLEOTIDE SEQUENCE [LARGE SCALE GENOMIC DNA]</scope>
    <source>
        <strain evidence="5">YNDBR</strain>
        <tissue evidence="5">Leaf</tissue>
    </source>
</reference>
<dbReference type="Pfam" id="PF08161">
    <property type="entry name" value="RRP12_HEAT"/>
    <property type="match status" value="1"/>
</dbReference>
<dbReference type="Pfam" id="PF25772">
    <property type="entry name" value="HEAT_RRP12_N"/>
    <property type="match status" value="1"/>
</dbReference>
<protein>
    <recommendedName>
        <fullName evidence="7">Ribosomal RNA-processing protein 12-like conserved domain-containing protein</fullName>
    </recommendedName>
</protein>
<accession>A0AAP0Q0B3</accession>
<feature type="region of interest" description="Disordered" evidence="2">
    <location>
        <begin position="1055"/>
        <end position="1085"/>
    </location>
</feature>
<feature type="compositionally biased region" description="Basic and acidic residues" evidence="2">
    <location>
        <begin position="1196"/>
        <end position="1206"/>
    </location>
</feature>
<feature type="compositionally biased region" description="Low complexity" evidence="2">
    <location>
        <begin position="1062"/>
        <end position="1078"/>
    </location>
</feature>
<evidence type="ECO:0000256" key="1">
    <source>
        <dbReference type="ARBA" id="ARBA00007690"/>
    </source>
</evidence>
<dbReference type="InterPro" id="IPR011989">
    <property type="entry name" value="ARM-like"/>
</dbReference>
<comment type="caution">
    <text evidence="5">The sequence shown here is derived from an EMBL/GenBank/DDBJ whole genome shotgun (WGS) entry which is preliminary data.</text>
</comment>
<evidence type="ECO:0000313" key="5">
    <source>
        <dbReference type="EMBL" id="KAK9161139.1"/>
    </source>
</evidence>
<evidence type="ECO:0000313" key="6">
    <source>
        <dbReference type="Proteomes" id="UP001420932"/>
    </source>
</evidence>
<organism evidence="5 6">
    <name type="scientific">Stephania yunnanensis</name>
    <dbReference type="NCBI Taxonomy" id="152371"/>
    <lineage>
        <taxon>Eukaryota</taxon>
        <taxon>Viridiplantae</taxon>
        <taxon>Streptophyta</taxon>
        <taxon>Embryophyta</taxon>
        <taxon>Tracheophyta</taxon>
        <taxon>Spermatophyta</taxon>
        <taxon>Magnoliopsida</taxon>
        <taxon>Ranunculales</taxon>
        <taxon>Menispermaceae</taxon>
        <taxon>Menispermoideae</taxon>
        <taxon>Cissampelideae</taxon>
        <taxon>Stephania</taxon>
    </lineage>
</organism>
<feature type="compositionally biased region" description="Basic residues" evidence="2">
    <location>
        <begin position="1258"/>
        <end position="1276"/>
    </location>
</feature>
<dbReference type="AlphaFoldDB" id="A0AAP0Q0B3"/>
<comment type="similarity">
    <text evidence="1">Belongs to the RRP12 family.</text>
</comment>
<dbReference type="Proteomes" id="UP001420932">
    <property type="component" value="Unassembled WGS sequence"/>
</dbReference>
<dbReference type="InterPro" id="IPR057860">
    <property type="entry name" value="HEAT_RRP12_N"/>
</dbReference>
<feature type="compositionally biased region" description="Polar residues" evidence="2">
    <location>
        <begin position="1161"/>
        <end position="1175"/>
    </location>
</feature>
<gene>
    <name evidence="5" type="ORF">Syun_007480</name>
</gene>
<feature type="region of interest" description="Disordered" evidence="2">
    <location>
        <begin position="1252"/>
        <end position="1276"/>
    </location>
</feature>
<feature type="domain" description="RRP12 HEAT" evidence="3">
    <location>
        <begin position="339"/>
        <end position="643"/>
    </location>
</feature>
<dbReference type="InterPro" id="IPR012978">
    <property type="entry name" value="HEAT_RRP12"/>
</dbReference>
<proteinExistence type="inferred from homology"/>
<evidence type="ECO:0000259" key="3">
    <source>
        <dbReference type="Pfam" id="PF08161"/>
    </source>
</evidence>
<feature type="region of interest" description="Disordered" evidence="2">
    <location>
        <begin position="1006"/>
        <end position="1028"/>
    </location>
</feature>
<feature type="domain" description="RRP12 N-terminal HEAT" evidence="4">
    <location>
        <begin position="5"/>
        <end position="271"/>
    </location>
</feature>
<dbReference type="PANTHER" id="PTHR48445:SF1">
    <property type="entry name" value="OS02G0782100 PROTEIN"/>
    <property type="match status" value="1"/>
</dbReference>
<name>A0AAP0Q0B3_9MAGN</name>
<dbReference type="PANTHER" id="PTHR48445">
    <property type="entry name" value="OS02G0782100 PROTEIN"/>
    <property type="match status" value="1"/>
</dbReference>
<evidence type="ECO:0000259" key="4">
    <source>
        <dbReference type="Pfam" id="PF25772"/>
    </source>
</evidence>
<feature type="compositionally biased region" description="Basic and acidic residues" evidence="2">
    <location>
        <begin position="1135"/>
        <end position="1159"/>
    </location>
</feature>
<evidence type="ECO:0000256" key="2">
    <source>
        <dbReference type="SAM" id="MobiDB-lite"/>
    </source>
</evidence>
<feature type="region of interest" description="Disordered" evidence="2">
    <location>
        <begin position="1111"/>
        <end position="1206"/>
    </location>
</feature>
<dbReference type="InterPro" id="IPR016024">
    <property type="entry name" value="ARM-type_fold"/>
</dbReference>
<dbReference type="Gene3D" id="1.25.10.10">
    <property type="entry name" value="Leucine-rich Repeat Variant"/>
    <property type="match status" value="1"/>
</dbReference>
<dbReference type="SUPFAM" id="SSF48371">
    <property type="entry name" value="ARM repeat"/>
    <property type="match status" value="1"/>
</dbReference>
<evidence type="ECO:0008006" key="7">
    <source>
        <dbReference type="Google" id="ProtNLM"/>
    </source>
</evidence>
<sequence>MDGYESSDDICDYILSRLCNSTVEEHQRLCAVVGAMAQELKDQGIRSTHTAYLGATISSLDRLSLHSQSSDPHTITALLTLLSILLPRISPALLMKKRAFVSEPLLRILLDEFLPVDSLASGLKCVSHLLAAGDKADWSDSSQLYGLVMRFICDSRLKVRKQAHRCLHTVLESFQRYPVLAPASEGITNVFERLLLLVGGSNSATTETQEGAQHILYVLDVLKDCLPLMASKSTTSMLNYFKTLLDLHHSHVTRRITDSLSVLCLHPTREVAPDVLLDLLCSLALSVPRKKKYAEDMAAIVRLLDVGIRKVYAQNRQTCVVKLPVVFNALAEILASGCKEALFAAMDTMKSLTSACIDDGLVKQGVDQIKVNEDGDVRRSGPTIIEKLCATIDTLLGYRYYEVWDMAFQIVSTMFDKLGGDSAYLLKSTLKNLADMEKLSDDDFPYRKQLHDCIGEALRAIGPETFLSILPLNLESKDLFEVNVWLFPILKQFTIGGHLTFFLKSIVVAVGLIRQKSLMFKQEGLISSFRATESLVYALWSLFPAFCNYPLDTADNFKALVKALCGALQGEPDVRGVICSGLQILIQQNKSLLEGKNDILNNENSISEKKARNYYTIQVVDANLNALRSSAHDFLSVLHNIFLESPEDSGGYLLSTIGEFASISDKAVVNRLFRPTMKKLLDVTYEAVEVEQPKDFSFMQIDKQSGSSLVVSRAKYLDLAASFLGGLDVDEVNLLLETLKPGLEDGEGLIQKKAYKILAAILKDRADFCSAKLDDLLPLMIKVLPHCHFSAKRHRLDCLYLLLVHVAQDTPEPRKHEIISSFLTEIVLALKEVNRKTRNRAYDMLVQIGQAYGDEEKGGKKENLQHFFHMVAGGLAGDTPQMISAAVKGLARLAYEFSDLISAAYNVLPHAFLLLQRKNQTIIKANLGLLKVLVAKSQAERLKIHLKSVVEGLVQWQDDTKNHFKAKVKLLLEMLIKKCGMDAVKAVMPKEHMKLLSNIRKIKERRDRRIATNNSEEDAKSIHSKATATSRISRWNHTKIFSDFGTEVTKDSDVEYKKSRASGKSSVASKYSSKASSSRLKQAQRMKKSLAEDLFDKMEDDPLDLLDRQRTRSALQSSQSQKRKQESDDEVEIDSEGRLVIHEGGRPNRERSSSHRETDADSQVGSHLSARSSALGQRKRKKTSDSGWAYTGSEYASKKADGDVKRKDKLEPYAYWPLDRKMMSRRPEQRAAARKGMASVVKLTKKLEGKNAAGALSLKKRVAFKKNHGKGGKKSR</sequence>
<keyword evidence="6" id="KW-1185">Reference proteome</keyword>
<dbReference type="EMBL" id="JBBNAF010000003">
    <property type="protein sequence ID" value="KAK9161139.1"/>
    <property type="molecule type" value="Genomic_DNA"/>
</dbReference>